<dbReference type="RefSeq" id="WP_167272356.1">
    <property type="nucleotide sequence ID" value="NZ_JAASQJ010000003.1"/>
</dbReference>
<dbReference type="PANTHER" id="PTHR42784">
    <property type="entry name" value="PYRANOSE 2-OXIDASE"/>
    <property type="match status" value="1"/>
</dbReference>
<reference evidence="9 10" key="1">
    <citation type="submission" date="2020-03" db="EMBL/GenBank/DDBJ databases">
        <title>Genomic Encyclopedia of Type Strains, Phase IV (KMG-IV): sequencing the most valuable type-strain genomes for metagenomic binning, comparative biology and taxonomic classification.</title>
        <authorList>
            <person name="Goeker M."/>
        </authorList>
    </citation>
    <scope>NUCLEOTIDE SEQUENCE [LARGE SCALE GENOMIC DNA]</scope>
    <source>
        <strain evidence="9 10">DSM 102865</strain>
    </source>
</reference>
<evidence type="ECO:0000256" key="4">
    <source>
        <dbReference type="ARBA" id="ARBA00022827"/>
    </source>
</evidence>
<comment type="similarity">
    <text evidence="2">Belongs to the GMC oxidoreductase family.</text>
</comment>
<evidence type="ECO:0000259" key="8">
    <source>
        <dbReference type="Pfam" id="PF05199"/>
    </source>
</evidence>
<evidence type="ECO:0000313" key="9">
    <source>
        <dbReference type="EMBL" id="NIJ54343.1"/>
    </source>
</evidence>
<evidence type="ECO:0000256" key="2">
    <source>
        <dbReference type="ARBA" id="ARBA00010790"/>
    </source>
</evidence>
<dbReference type="Pfam" id="PF00732">
    <property type="entry name" value="GMC_oxred_N"/>
    <property type="match status" value="1"/>
</dbReference>
<dbReference type="EMBL" id="JAASQJ010000003">
    <property type="protein sequence ID" value="NIJ54343.1"/>
    <property type="molecule type" value="Genomic_DNA"/>
</dbReference>
<evidence type="ECO:0000256" key="5">
    <source>
        <dbReference type="ARBA" id="ARBA00023002"/>
    </source>
</evidence>
<evidence type="ECO:0000256" key="3">
    <source>
        <dbReference type="ARBA" id="ARBA00022630"/>
    </source>
</evidence>
<keyword evidence="5" id="KW-0560">Oxidoreductase</keyword>
<dbReference type="InterPro" id="IPR007867">
    <property type="entry name" value="GMC_OxRtase_C"/>
</dbReference>
<sequence length="570" mass="64153">MAYLNIDSIKEQTFDAIVVGTGISGGWAAKELTEKGLKTLVLERGRDVKHIVDYPTTNMMPWEFEHLGQPTLAIREANPMASQHYIFREDAMHFVVKDAEHPYVQDKPFSWMRGYQVGGRSLLWARQTQRWSDFDFEGPARDGFATDWPIRYADIAPWYSYVEKFAGISGNKDGLPQLPDGEFLPPHEMSCVEKHFSDQTAKNYKNARPVIIGRAAHITDPQPVHLQQGRAKCQHRNMCQRGCPFGGYFSTNASTLPWAEKTGNLTLRPHSVVHSVIYDEKKKKATGVRVVDALTKEMTEYYAKIIFINASAINSNLILLNSISNRFPNGLGNDSGVLGKFIGFHNYRGRVNAEFDGFHDKTTDGRRPNGAYIPRFRNVFKQETDFLRGYAVSFSANKMGNSNAGIGDTLKENLFKPDESGWSLGAQMMGETIPKESNSVRLDPTLKDPWGIPQLRMSVDFDDNDMKMIKDFYTELSEMLDKAGFTNIKTSDTNRKPGSENHEMGGARMGKDPKTSLLNKWNQMHTVNNVFVTDGASMTSTSTQNPSLTYMALTARAVDYAVKEMRKGNL</sequence>
<dbReference type="PANTHER" id="PTHR42784:SF1">
    <property type="entry name" value="PYRANOSE 2-OXIDASE"/>
    <property type="match status" value="1"/>
</dbReference>
<dbReference type="Proteomes" id="UP001179181">
    <property type="component" value="Unassembled WGS sequence"/>
</dbReference>
<feature type="domain" description="Glucose-methanol-choline oxidoreductase N-terminal" evidence="7">
    <location>
        <begin position="106"/>
        <end position="322"/>
    </location>
</feature>
<evidence type="ECO:0000256" key="6">
    <source>
        <dbReference type="SAM" id="MobiDB-lite"/>
    </source>
</evidence>
<dbReference type="InterPro" id="IPR036188">
    <property type="entry name" value="FAD/NAD-bd_sf"/>
</dbReference>
<comment type="caution">
    <text evidence="9">The sequence shown here is derived from an EMBL/GenBank/DDBJ whole genome shotgun (WGS) entry which is preliminary data.</text>
</comment>
<feature type="domain" description="Glucose-methanol-choline oxidoreductase C-terminal" evidence="8">
    <location>
        <begin position="434"/>
        <end position="553"/>
    </location>
</feature>
<protein>
    <submittedName>
        <fullName evidence="9">Choline dehydrogenase-like flavoprotein</fullName>
    </submittedName>
</protein>
<dbReference type="Gene3D" id="3.50.50.60">
    <property type="entry name" value="FAD/NAD(P)-binding domain"/>
    <property type="match status" value="2"/>
</dbReference>
<feature type="compositionally biased region" description="Basic and acidic residues" evidence="6">
    <location>
        <begin position="492"/>
        <end position="510"/>
    </location>
</feature>
<name>A0ABX0UPJ5_9BACT</name>
<dbReference type="SUPFAM" id="SSF51905">
    <property type="entry name" value="FAD/NAD(P)-binding domain"/>
    <property type="match status" value="1"/>
</dbReference>
<dbReference type="InterPro" id="IPR000172">
    <property type="entry name" value="GMC_OxRdtase_N"/>
</dbReference>
<gene>
    <name evidence="9" type="ORF">FHS68_003525</name>
</gene>
<accession>A0ABX0UPJ5</accession>
<dbReference type="SUPFAM" id="SSF54373">
    <property type="entry name" value="FAD-linked reductases, C-terminal domain"/>
    <property type="match status" value="1"/>
</dbReference>
<evidence type="ECO:0000256" key="1">
    <source>
        <dbReference type="ARBA" id="ARBA00001974"/>
    </source>
</evidence>
<feature type="region of interest" description="Disordered" evidence="6">
    <location>
        <begin position="488"/>
        <end position="510"/>
    </location>
</feature>
<dbReference type="InterPro" id="IPR051473">
    <property type="entry name" value="P2Ox-like"/>
</dbReference>
<keyword evidence="4" id="KW-0274">FAD</keyword>
<keyword evidence="10" id="KW-1185">Reference proteome</keyword>
<dbReference type="Pfam" id="PF05199">
    <property type="entry name" value="GMC_oxred_C"/>
    <property type="match status" value="1"/>
</dbReference>
<proteinExistence type="inferred from homology"/>
<comment type="cofactor">
    <cofactor evidence="1">
        <name>FAD</name>
        <dbReference type="ChEBI" id="CHEBI:57692"/>
    </cofactor>
</comment>
<evidence type="ECO:0000313" key="10">
    <source>
        <dbReference type="Proteomes" id="UP001179181"/>
    </source>
</evidence>
<evidence type="ECO:0000259" key="7">
    <source>
        <dbReference type="Pfam" id="PF00732"/>
    </source>
</evidence>
<organism evidence="9 10">
    <name type="scientific">Dyadobacter arcticus</name>
    <dbReference type="NCBI Taxonomy" id="1078754"/>
    <lineage>
        <taxon>Bacteria</taxon>
        <taxon>Pseudomonadati</taxon>
        <taxon>Bacteroidota</taxon>
        <taxon>Cytophagia</taxon>
        <taxon>Cytophagales</taxon>
        <taxon>Spirosomataceae</taxon>
        <taxon>Dyadobacter</taxon>
    </lineage>
</organism>
<keyword evidence="3" id="KW-0285">Flavoprotein</keyword>